<dbReference type="PANTHER" id="PTHR37529:SF1">
    <property type="entry name" value="TRANSPOSASE INSG FOR INSERTION SEQUENCE ELEMENT IS4-RELATED"/>
    <property type="match status" value="1"/>
</dbReference>
<evidence type="ECO:0000313" key="3">
    <source>
        <dbReference type="EMBL" id="GAA4007246.1"/>
    </source>
</evidence>
<dbReference type="InterPro" id="IPR012337">
    <property type="entry name" value="RNaseH-like_sf"/>
</dbReference>
<dbReference type="SUPFAM" id="SSF53098">
    <property type="entry name" value="Ribonuclease H-like"/>
    <property type="match status" value="1"/>
</dbReference>
<dbReference type="PANTHER" id="PTHR37529">
    <property type="entry name" value="TRANSPOSASE INSG FOR INSERTION SEQUENCE ELEMENT IS4-RELATED"/>
    <property type="match status" value="1"/>
</dbReference>
<evidence type="ECO:0000256" key="1">
    <source>
        <dbReference type="SAM" id="MobiDB-lite"/>
    </source>
</evidence>
<evidence type="ECO:0000259" key="2">
    <source>
        <dbReference type="Pfam" id="PF01609"/>
    </source>
</evidence>
<proteinExistence type="predicted"/>
<protein>
    <recommendedName>
        <fullName evidence="2">Transposase IS4-like domain-containing protein</fullName>
    </recommendedName>
</protein>
<dbReference type="Pfam" id="PF01609">
    <property type="entry name" value="DDE_Tnp_1"/>
    <property type="match status" value="1"/>
</dbReference>
<feature type="domain" description="Transposase IS4-like" evidence="2">
    <location>
        <begin position="21"/>
        <end position="107"/>
    </location>
</feature>
<comment type="caution">
    <text evidence="3">The sequence shown here is derived from an EMBL/GenBank/DDBJ whole genome shotgun (WGS) entry which is preliminary data.</text>
</comment>
<dbReference type="Proteomes" id="UP001501627">
    <property type="component" value="Unassembled WGS sequence"/>
</dbReference>
<evidence type="ECO:0000313" key="4">
    <source>
        <dbReference type="Proteomes" id="UP001501627"/>
    </source>
</evidence>
<accession>A0ABP7S685</accession>
<organism evidence="3 4">
    <name type="scientific">Comamonas faecalis</name>
    <dbReference type="NCBI Taxonomy" id="1387849"/>
    <lineage>
        <taxon>Bacteria</taxon>
        <taxon>Pseudomonadati</taxon>
        <taxon>Pseudomonadota</taxon>
        <taxon>Betaproteobacteria</taxon>
        <taxon>Burkholderiales</taxon>
        <taxon>Comamonadaceae</taxon>
        <taxon>Comamonas</taxon>
    </lineage>
</organism>
<dbReference type="EMBL" id="BAABBP010000066">
    <property type="protein sequence ID" value="GAA4007246.1"/>
    <property type="molecule type" value="Genomic_DNA"/>
</dbReference>
<keyword evidence="4" id="KW-1185">Reference proteome</keyword>
<dbReference type="RefSeq" id="WP_344870013.1">
    <property type="nucleotide sequence ID" value="NZ_BAABBP010000066.1"/>
</dbReference>
<gene>
    <name evidence="3" type="ORF">GCM10022279_33440</name>
</gene>
<dbReference type="InterPro" id="IPR002559">
    <property type="entry name" value="Transposase_11"/>
</dbReference>
<reference evidence="4" key="1">
    <citation type="journal article" date="2019" name="Int. J. Syst. Evol. Microbiol.">
        <title>The Global Catalogue of Microorganisms (GCM) 10K type strain sequencing project: providing services to taxonomists for standard genome sequencing and annotation.</title>
        <authorList>
            <consortium name="The Broad Institute Genomics Platform"/>
            <consortium name="The Broad Institute Genome Sequencing Center for Infectious Disease"/>
            <person name="Wu L."/>
            <person name="Ma J."/>
        </authorList>
    </citation>
    <scope>NUCLEOTIDE SEQUENCE [LARGE SCALE GENOMIC DNA]</scope>
    <source>
        <strain evidence="4">JCM 17561</strain>
    </source>
</reference>
<sequence>MGEGDWLIRMPVSPRARKLHPELPSHWQARLIQAHVGGKTRRFITSMLDPQRFAVTALAQLYRQRWEIELGFREIKQSLQQGQAVLRSRQPELVKQEIWGVLIAYTLLRRWMRLMAEHEGVAPTRISFHTARHAIVGAINTVHLARAGSVPALLQRLLEQARYFVLPPRRTERSFPREVKRSRSKFPTKKCQSAG</sequence>
<name>A0ABP7S685_9BURK</name>
<feature type="region of interest" description="Disordered" evidence="1">
    <location>
        <begin position="175"/>
        <end position="195"/>
    </location>
</feature>